<dbReference type="CDD" id="cd00067">
    <property type="entry name" value="GAL4"/>
    <property type="match status" value="1"/>
</dbReference>
<evidence type="ECO:0000256" key="1">
    <source>
        <dbReference type="SAM" id="MobiDB-lite"/>
    </source>
</evidence>
<dbReference type="EMBL" id="KN838560">
    <property type="protein sequence ID" value="KIK05425.1"/>
    <property type="molecule type" value="Genomic_DNA"/>
</dbReference>
<keyword evidence="4" id="KW-1185">Reference proteome</keyword>
<proteinExistence type="predicted"/>
<dbReference type="AlphaFoldDB" id="A0A0C9X025"/>
<dbReference type="PROSITE" id="PS00463">
    <property type="entry name" value="ZN2_CY6_FUNGAL_1"/>
    <property type="match status" value="1"/>
</dbReference>
<dbReference type="HOGENOM" id="CLU_1357503_0_0_1"/>
<accession>A0A0C9X025</accession>
<dbReference type="STRING" id="1095629.A0A0C9X025"/>
<evidence type="ECO:0000313" key="3">
    <source>
        <dbReference type="EMBL" id="KIK05425.1"/>
    </source>
</evidence>
<feature type="compositionally biased region" description="Basic residues" evidence="1">
    <location>
        <begin position="186"/>
        <end position="195"/>
    </location>
</feature>
<dbReference type="PROSITE" id="PS50048">
    <property type="entry name" value="ZN2_CY6_FUNGAL_2"/>
    <property type="match status" value="1"/>
</dbReference>
<name>A0A0C9X025_9AGAR</name>
<evidence type="ECO:0000313" key="4">
    <source>
        <dbReference type="Proteomes" id="UP000054477"/>
    </source>
</evidence>
<sequence>ESLPDIRTTFQDFNLLGNFTMQSQHFQHQKYEDLNFSSPDIFNQLFPVYLPISRSRSPQHETVPPHQRSSYSELSAHVAFLNDLERDRIATPLCPTEPQQSSSRSVSPGTPKISPRRLKHRQPFPTGVKRAPQKSERQKQQMACFFCRDRKIACGGPVSEDGDDKTCKQCKTRGKTCQYAAESRRGQHRRIKRPKVTGDLED</sequence>
<reference evidence="3 4" key="1">
    <citation type="submission" date="2014-04" db="EMBL/GenBank/DDBJ databases">
        <authorList>
            <consortium name="DOE Joint Genome Institute"/>
            <person name="Kuo A."/>
            <person name="Kohler A."/>
            <person name="Nagy L.G."/>
            <person name="Floudas D."/>
            <person name="Copeland A."/>
            <person name="Barry K.W."/>
            <person name="Cichocki N."/>
            <person name="Veneault-Fourrey C."/>
            <person name="LaButti K."/>
            <person name="Lindquist E.A."/>
            <person name="Lipzen A."/>
            <person name="Lundell T."/>
            <person name="Morin E."/>
            <person name="Murat C."/>
            <person name="Sun H."/>
            <person name="Tunlid A."/>
            <person name="Henrissat B."/>
            <person name="Grigoriev I.V."/>
            <person name="Hibbett D.S."/>
            <person name="Martin F."/>
            <person name="Nordberg H.P."/>
            <person name="Cantor M.N."/>
            <person name="Hua S.X."/>
        </authorList>
    </citation>
    <scope>NUCLEOTIDE SEQUENCE [LARGE SCALE GENOMIC DNA]</scope>
    <source>
        <strain evidence="3 4">LaAM-08-1</strain>
    </source>
</reference>
<dbReference type="SUPFAM" id="SSF57701">
    <property type="entry name" value="Zn2/Cys6 DNA-binding domain"/>
    <property type="match status" value="1"/>
</dbReference>
<feature type="region of interest" description="Disordered" evidence="1">
    <location>
        <begin position="180"/>
        <end position="202"/>
    </location>
</feature>
<evidence type="ECO:0000259" key="2">
    <source>
        <dbReference type="PROSITE" id="PS50048"/>
    </source>
</evidence>
<dbReference type="InterPro" id="IPR001138">
    <property type="entry name" value="Zn2Cys6_DnaBD"/>
</dbReference>
<feature type="region of interest" description="Disordered" evidence="1">
    <location>
        <begin position="93"/>
        <end position="137"/>
    </location>
</feature>
<dbReference type="GO" id="GO:0008270">
    <property type="term" value="F:zinc ion binding"/>
    <property type="evidence" value="ECO:0007669"/>
    <property type="project" value="InterPro"/>
</dbReference>
<dbReference type="OrthoDB" id="39175at2759"/>
<organism evidence="3 4">
    <name type="scientific">Laccaria amethystina LaAM-08-1</name>
    <dbReference type="NCBI Taxonomy" id="1095629"/>
    <lineage>
        <taxon>Eukaryota</taxon>
        <taxon>Fungi</taxon>
        <taxon>Dikarya</taxon>
        <taxon>Basidiomycota</taxon>
        <taxon>Agaricomycotina</taxon>
        <taxon>Agaricomycetes</taxon>
        <taxon>Agaricomycetidae</taxon>
        <taxon>Agaricales</taxon>
        <taxon>Agaricineae</taxon>
        <taxon>Hydnangiaceae</taxon>
        <taxon>Laccaria</taxon>
    </lineage>
</organism>
<feature type="compositionally biased region" description="Polar residues" evidence="1">
    <location>
        <begin position="97"/>
        <end position="108"/>
    </location>
</feature>
<dbReference type="Proteomes" id="UP000054477">
    <property type="component" value="Unassembled WGS sequence"/>
</dbReference>
<dbReference type="Gene3D" id="4.10.240.10">
    <property type="entry name" value="Zn(2)-C6 fungal-type DNA-binding domain"/>
    <property type="match status" value="1"/>
</dbReference>
<protein>
    <recommendedName>
        <fullName evidence="2">Zn(2)-C6 fungal-type domain-containing protein</fullName>
    </recommendedName>
</protein>
<gene>
    <name evidence="3" type="ORF">K443DRAFT_91446</name>
</gene>
<dbReference type="GO" id="GO:0000981">
    <property type="term" value="F:DNA-binding transcription factor activity, RNA polymerase II-specific"/>
    <property type="evidence" value="ECO:0007669"/>
    <property type="project" value="InterPro"/>
</dbReference>
<feature type="domain" description="Zn(2)-C6 fungal-type" evidence="2">
    <location>
        <begin position="143"/>
        <end position="179"/>
    </location>
</feature>
<dbReference type="InterPro" id="IPR036864">
    <property type="entry name" value="Zn2-C6_fun-type_DNA-bd_sf"/>
</dbReference>
<feature type="non-terminal residue" evidence="3">
    <location>
        <position position="1"/>
    </location>
</feature>
<reference evidence="4" key="2">
    <citation type="submission" date="2015-01" db="EMBL/GenBank/DDBJ databases">
        <title>Evolutionary Origins and Diversification of the Mycorrhizal Mutualists.</title>
        <authorList>
            <consortium name="DOE Joint Genome Institute"/>
            <consortium name="Mycorrhizal Genomics Consortium"/>
            <person name="Kohler A."/>
            <person name="Kuo A."/>
            <person name="Nagy L.G."/>
            <person name="Floudas D."/>
            <person name="Copeland A."/>
            <person name="Barry K.W."/>
            <person name="Cichocki N."/>
            <person name="Veneault-Fourrey C."/>
            <person name="LaButti K."/>
            <person name="Lindquist E.A."/>
            <person name="Lipzen A."/>
            <person name="Lundell T."/>
            <person name="Morin E."/>
            <person name="Murat C."/>
            <person name="Riley R."/>
            <person name="Ohm R."/>
            <person name="Sun H."/>
            <person name="Tunlid A."/>
            <person name="Henrissat B."/>
            <person name="Grigoriev I.V."/>
            <person name="Hibbett D.S."/>
            <person name="Martin F."/>
        </authorList>
    </citation>
    <scope>NUCLEOTIDE SEQUENCE [LARGE SCALE GENOMIC DNA]</scope>
    <source>
        <strain evidence="4">LaAM-08-1</strain>
    </source>
</reference>